<protein>
    <recommendedName>
        <fullName evidence="3">acid phosphatase</fullName>
        <ecNumber evidence="3">3.1.3.2</ecNumber>
    </recommendedName>
</protein>
<evidence type="ECO:0000256" key="5">
    <source>
        <dbReference type="ARBA" id="ARBA00022801"/>
    </source>
</evidence>
<dbReference type="CDD" id="cd07061">
    <property type="entry name" value="HP_HAP_like"/>
    <property type="match status" value="1"/>
</dbReference>
<reference evidence="9 10" key="1">
    <citation type="submission" date="2020-11" db="EMBL/GenBank/DDBJ databases">
        <authorList>
            <person name="Wallbank WR R."/>
            <person name="Pardo Diaz C."/>
            <person name="Kozak K."/>
            <person name="Martin S."/>
            <person name="Jiggins C."/>
            <person name="Moest M."/>
            <person name="Warren A I."/>
            <person name="Generalovic N T."/>
            <person name="Byers J.R.P. K."/>
            <person name="Montejo-Kovacevich G."/>
            <person name="Yen C E."/>
        </authorList>
    </citation>
    <scope>NUCLEOTIDE SEQUENCE [LARGE SCALE GENOMIC DNA]</scope>
</reference>
<dbReference type="EMBL" id="LR899011">
    <property type="protein sequence ID" value="CAD7084881.1"/>
    <property type="molecule type" value="Genomic_DNA"/>
</dbReference>
<dbReference type="Pfam" id="PF00328">
    <property type="entry name" value="His_Phos_2"/>
    <property type="match status" value="1"/>
</dbReference>
<comment type="similarity">
    <text evidence="2">Belongs to the histidine acid phosphatase family.</text>
</comment>
<keyword evidence="6" id="KW-1015">Disulfide bond</keyword>
<dbReference type="PROSITE" id="PS00616">
    <property type="entry name" value="HIS_ACID_PHOSPHAT_1"/>
    <property type="match status" value="1"/>
</dbReference>
<evidence type="ECO:0000256" key="6">
    <source>
        <dbReference type="ARBA" id="ARBA00023157"/>
    </source>
</evidence>
<evidence type="ECO:0000313" key="9">
    <source>
        <dbReference type="EMBL" id="CAD7084881.1"/>
    </source>
</evidence>
<evidence type="ECO:0000256" key="1">
    <source>
        <dbReference type="ARBA" id="ARBA00000032"/>
    </source>
</evidence>
<evidence type="ECO:0000256" key="4">
    <source>
        <dbReference type="ARBA" id="ARBA00022729"/>
    </source>
</evidence>
<dbReference type="EC" id="3.1.3.2" evidence="3"/>
<dbReference type="GO" id="GO:0003993">
    <property type="term" value="F:acid phosphatase activity"/>
    <property type="evidence" value="ECO:0007669"/>
    <property type="project" value="UniProtKB-EC"/>
</dbReference>
<keyword evidence="5" id="KW-0378">Hydrolase</keyword>
<dbReference type="PANTHER" id="PTHR11567:SF211">
    <property type="entry name" value="PROSTATIC ACID PHOSPHATASE"/>
    <property type="match status" value="1"/>
</dbReference>
<keyword evidence="10" id="KW-1185">Reference proteome</keyword>
<name>A0A7R8UQ55_HERIL</name>
<evidence type="ECO:0000256" key="3">
    <source>
        <dbReference type="ARBA" id="ARBA00012646"/>
    </source>
</evidence>
<dbReference type="SUPFAM" id="SSF53254">
    <property type="entry name" value="Phosphoglycerate mutase-like"/>
    <property type="match status" value="1"/>
</dbReference>
<dbReference type="AlphaFoldDB" id="A0A7R8UQ55"/>
<accession>A0A7R8UQ55</accession>
<feature type="chain" id="PRO_5030566496" description="acid phosphatase" evidence="8">
    <location>
        <begin position="23"/>
        <end position="365"/>
    </location>
</feature>
<keyword evidence="7" id="KW-0325">Glycoprotein</keyword>
<feature type="signal peptide" evidence="8">
    <location>
        <begin position="1"/>
        <end position="22"/>
    </location>
</feature>
<dbReference type="Gene3D" id="3.40.50.1240">
    <property type="entry name" value="Phosphoglycerate mutase-like"/>
    <property type="match status" value="1"/>
</dbReference>
<organism evidence="9 10">
    <name type="scientific">Hermetia illucens</name>
    <name type="common">Black soldier fly</name>
    <dbReference type="NCBI Taxonomy" id="343691"/>
    <lineage>
        <taxon>Eukaryota</taxon>
        <taxon>Metazoa</taxon>
        <taxon>Ecdysozoa</taxon>
        <taxon>Arthropoda</taxon>
        <taxon>Hexapoda</taxon>
        <taxon>Insecta</taxon>
        <taxon>Pterygota</taxon>
        <taxon>Neoptera</taxon>
        <taxon>Endopterygota</taxon>
        <taxon>Diptera</taxon>
        <taxon>Brachycera</taxon>
        <taxon>Stratiomyomorpha</taxon>
        <taxon>Stratiomyidae</taxon>
        <taxon>Hermetiinae</taxon>
        <taxon>Hermetia</taxon>
    </lineage>
</organism>
<sequence>MKILTFSLLIILTISLFGFINAQSTLRAVSMLTRHGDRSPAEDYPTDPYAGYKWPGGPGALSPKGVRELFRSGLIKASRYSPLFAENCGVGSCTLSLDNIYVQSSSIVRCIESAISFLDAFVGIEWPKDLMNVPPAEEDEILVYPGKPCPKYDTDFNVDINSPEFAKVVDFQSDEGQQLIAYIESSTGMDIGSAIVTVTDATLIQLANGLAIPAWAESVYDKYLVPLTDVFFDIFSKSDIMTIRSGRLLKDMIDRLEGFVFGTSAQNIIFYSAHDLTVSGLVQLLEIKDQTEARPSYGAMLHLELHENAEIADDLEVKIFYYLYYGDDNPIDIQIPNCAAPCPFNQFKETVQSKLVSNYDEVCSE</sequence>
<dbReference type="InterPro" id="IPR033379">
    <property type="entry name" value="Acid_Pase_AS"/>
</dbReference>
<gene>
    <name evidence="9" type="ORF">HERILL_LOCUS7755</name>
</gene>
<dbReference type="Proteomes" id="UP000594454">
    <property type="component" value="Chromosome 3"/>
</dbReference>
<comment type="catalytic activity">
    <reaction evidence="1">
        <text>a phosphate monoester + H2O = an alcohol + phosphate</text>
        <dbReference type="Rhea" id="RHEA:15017"/>
        <dbReference type="ChEBI" id="CHEBI:15377"/>
        <dbReference type="ChEBI" id="CHEBI:30879"/>
        <dbReference type="ChEBI" id="CHEBI:43474"/>
        <dbReference type="ChEBI" id="CHEBI:67140"/>
        <dbReference type="EC" id="3.1.3.2"/>
    </reaction>
</comment>
<evidence type="ECO:0000313" key="10">
    <source>
        <dbReference type="Proteomes" id="UP000594454"/>
    </source>
</evidence>
<dbReference type="OrthoDB" id="7753028at2759"/>
<dbReference type="InterPro" id="IPR029033">
    <property type="entry name" value="His_PPase_superfam"/>
</dbReference>
<evidence type="ECO:0000256" key="2">
    <source>
        <dbReference type="ARBA" id="ARBA00005375"/>
    </source>
</evidence>
<dbReference type="InterPro" id="IPR050645">
    <property type="entry name" value="Histidine_acid_phosphatase"/>
</dbReference>
<keyword evidence="4 8" id="KW-0732">Signal</keyword>
<dbReference type="InterPro" id="IPR000560">
    <property type="entry name" value="His_Pase_clade-2"/>
</dbReference>
<dbReference type="InParanoid" id="A0A7R8UQ55"/>
<evidence type="ECO:0000256" key="7">
    <source>
        <dbReference type="ARBA" id="ARBA00023180"/>
    </source>
</evidence>
<evidence type="ECO:0000256" key="8">
    <source>
        <dbReference type="SAM" id="SignalP"/>
    </source>
</evidence>
<proteinExistence type="inferred from homology"/>
<dbReference type="PANTHER" id="PTHR11567">
    <property type="entry name" value="ACID PHOSPHATASE-RELATED"/>
    <property type="match status" value="1"/>
</dbReference>